<accession>A0A1R4I373</accession>
<feature type="compositionally biased region" description="Basic and acidic residues" evidence="1">
    <location>
        <begin position="40"/>
        <end position="50"/>
    </location>
</feature>
<evidence type="ECO:0000313" key="3">
    <source>
        <dbReference type="Proteomes" id="UP000196331"/>
    </source>
</evidence>
<feature type="compositionally biased region" description="Low complexity" evidence="1">
    <location>
        <begin position="66"/>
        <end position="79"/>
    </location>
</feature>
<sequence>MTPEVTRRHYLDAMGITAWASRYQLPNALPTEACEWDETPPEKTPPRERLQALLDDAPTPRSEPKAPSVNSPASAPSSVRALLGQAPADKAPTEPLPVESVPVESVPGSMPAAPAKPLQFSLSCVCIGQRWLSLHPGEITPQAQRLLANIWQAVGIAPDALSSVTLFKWPLMANTFAEDPLEEAREGLSAFMSGCASRQGWALERVLWWGEQPEDDSAADIISVLNIQQARSDTLELPVWQGVALEHLAKNGAAKRNLWPQLSALGQQWKTLKAPENDR</sequence>
<protein>
    <recommendedName>
        <fullName evidence="4">Periplasmic protein TonB, links inner and outer membranes</fullName>
    </recommendedName>
</protein>
<feature type="region of interest" description="Disordered" evidence="1">
    <location>
        <begin position="33"/>
        <end position="79"/>
    </location>
</feature>
<organism evidence="2 3">
    <name type="scientific">Halomonas citrativorans</name>
    <dbReference type="NCBI Taxonomy" id="2742612"/>
    <lineage>
        <taxon>Bacteria</taxon>
        <taxon>Pseudomonadati</taxon>
        <taxon>Pseudomonadota</taxon>
        <taxon>Gammaproteobacteria</taxon>
        <taxon>Oceanospirillales</taxon>
        <taxon>Halomonadaceae</taxon>
        <taxon>Halomonas</taxon>
    </lineage>
</organism>
<dbReference type="EMBL" id="FUKM01000053">
    <property type="protein sequence ID" value="SJN14179.1"/>
    <property type="molecule type" value="Genomic_DNA"/>
</dbReference>
<gene>
    <name evidence="2" type="ORF">CZ787_13845</name>
</gene>
<dbReference type="AlphaFoldDB" id="A0A1R4I373"/>
<evidence type="ECO:0008006" key="4">
    <source>
        <dbReference type="Google" id="ProtNLM"/>
    </source>
</evidence>
<reference evidence="2 3" key="1">
    <citation type="submission" date="2017-02" db="EMBL/GenBank/DDBJ databases">
        <authorList>
            <person name="Dridi B."/>
        </authorList>
    </citation>
    <scope>NUCLEOTIDE SEQUENCE [LARGE SCALE GENOMIC DNA]</scope>
    <source>
        <strain evidence="2 3">JB380</strain>
    </source>
</reference>
<evidence type="ECO:0000313" key="2">
    <source>
        <dbReference type="EMBL" id="SJN14179.1"/>
    </source>
</evidence>
<dbReference type="OrthoDB" id="6362681at2"/>
<proteinExistence type="predicted"/>
<comment type="caution">
    <text evidence="2">The sequence shown here is derived from an EMBL/GenBank/DDBJ whole genome shotgun (WGS) entry which is preliminary data.</text>
</comment>
<dbReference type="Proteomes" id="UP000196331">
    <property type="component" value="Unassembled WGS sequence"/>
</dbReference>
<evidence type="ECO:0000256" key="1">
    <source>
        <dbReference type="SAM" id="MobiDB-lite"/>
    </source>
</evidence>
<name>A0A1R4I373_9GAMM</name>
<dbReference type="RefSeq" id="WP_087110063.1">
    <property type="nucleotide sequence ID" value="NZ_FUKM01000053.1"/>
</dbReference>